<dbReference type="EMBL" id="JAEUGD010000031">
    <property type="protein sequence ID" value="MBL6446609.1"/>
    <property type="molecule type" value="Genomic_DNA"/>
</dbReference>
<dbReference type="GO" id="GO:0016740">
    <property type="term" value="F:transferase activity"/>
    <property type="evidence" value="ECO:0007669"/>
    <property type="project" value="UniProtKB-KW"/>
</dbReference>
<dbReference type="SUPFAM" id="SSF53335">
    <property type="entry name" value="S-adenosyl-L-methionine-dependent methyltransferases"/>
    <property type="match status" value="1"/>
</dbReference>
<evidence type="ECO:0000313" key="1">
    <source>
        <dbReference type="EMBL" id="MBL6446609.1"/>
    </source>
</evidence>
<keyword evidence="2" id="KW-1185">Reference proteome</keyword>
<dbReference type="InterPro" id="IPR014729">
    <property type="entry name" value="Rossmann-like_a/b/a_fold"/>
</dbReference>
<dbReference type="Gene3D" id="3.40.50.150">
    <property type="entry name" value="Vaccinia Virus protein VP39"/>
    <property type="match status" value="1"/>
</dbReference>
<keyword evidence="1" id="KW-0808">Transferase</keyword>
<organism evidence="1 2">
    <name type="scientific">Fulvivirga marina</name>
    <dbReference type="NCBI Taxonomy" id="2494733"/>
    <lineage>
        <taxon>Bacteria</taxon>
        <taxon>Pseudomonadati</taxon>
        <taxon>Bacteroidota</taxon>
        <taxon>Cytophagia</taxon>
        <taxon>Cytophagales</taxon>
        <taxon>Fulvivirgaceae</taxon>
        <taxon>Fulvivirga</taxon>
    </lineage>
</organism>
<name>A0A937FV42_9BACT</name>
<dbReference type="Proteomes" id="UP000614216">
    <property type="component" value="Unassembled WGS sequence"/>
</dbReference>
<dbReference type="AlphaFoldDB" id="A0A937FV42"/>
<sequence>MYLFIPGRHHILTDFQFKYLYRLVNTSLHAVKDVNGKTIGNNEPVEAIIFAVTSANHAGTKRNPIPFYLRAMMIQEFSKDLPVPCYVYGVDDVGVLENFASYTLKQVRHQSDQALRLAPENTLVVCSTPVMNMYEAIGYRILPAELQDRKTQKFHAPLPWDIVDLITANDTWESDDEIIDKLHISSYKIWKNYRLGQKVQTILNDPIIGDDGDITESRDYGSYVRQMDEIAEIKYKDTAAYIQPGKIGDIGCAVGSWLKQASEDTKLRESDFYGIEVARQLFDICNQRKHNGEFGNPNVFFAQKNAVTSLVFEDNSMNTIHTSSLTHEIESYGSRADLLSFIQNRYNELEMGGVWINRDVIGPEDGDAMIYMQLNQTDGRNEDFEKEFDSTADLCNYLNELSTFARFKRFTKDFRKQENDQIQYDIKTINGEEYIYLKLKDAAEYMLTKDYTDNWQSEMHERFCFWSISDWKQNLDEAGFRIEDSSNAYTNPWIAQNRFEGKVRLFALEDDILKELPHPPTNALIVARKVG</sequence>
<proteinExistence type="predicted"/>
<dbReference type="RefSeq" id="WP_202856141.1">
    <property type="nucleotide sequence ID" value="NZ_JAEUGD010000031.1"/>
</dbReference>
<reference evidence="1" key="1">
    <citation type="submission" date="2021-01" db="EMBL/GenBank/DDBJ databases">
        <title>Fulvivirga kasyanovii gen. nov., sp nov., a novel member of the phylum Bacteroidetes isolated from seawater in a mussel farm.</title>
        <authorList>
            <person name="Zhao L.-H."/>
            <person name="Wang Z.-J."/>
        </authorList>
    </citation>
    <scope>NUCLEOTIDE SEQUENCE</scope>
    <source>
        <strain evidence="1">29W222</strain>
    </source>
</reference>
<gene>
    <name evidence="1" type="ORF">JMN32_09825</name>
</gene>
<protein>
    <submittedName>
        <fullName evidence="1">Transferase</fullName>
    </submittedName>
</protein>
<accession>A0A937FV42</accession>
<comment type="caution">
    <text evidence="1">The sequence shown here is derived from an EMBL/GenBank/DDBJ whole genome shotgun (WGS) entry which is preliminary data.</text>
</comment>
<evidence type="ECO:0000313" key="2">
    <source>
        <dbReference type="Proteomes" id="UP000614216"/>
    </source>
</evidence>
<dbReference type="InterPro" id="IPR029063">
    <property type="entry name" value="SAM-dependent_MTases_sf"/>
</dbReference>
<dbReference type="Gene3D" id="3.40.50.620">
    <property type="entry name" value="HUPs"/>
    <property type="match status" value="1"/>
</dbReference>